<dbReference type="PROSITE" id="PS50879">
    <property type="entry name" value="RNASE_H_1"/>
    <property type="match status" value="1"/>
</dbReference>
<dbReference type="InterPro" id="IPR000477">
    <property type="entry name" value="RT_dom"/>
</dbReference>
<dbReference type="GO" id="GO:0004523">
    <property type="term" value="F:RNA-DNA hybrid ribonuclease activity"/>
    <property type="evidence" value="ECO:0007669"/>
    <property type="project" value="InterPro"/>
</dbReference>
<dbReference type="GO" id="GO:0003676">
    <property type="term" value="F:nucleic acid binding"/>
    <property type="evidence" value="ECO:0007669"/>
    <property type="project" value="InterPro"/>
</dbReference>
<evidence type="ECO:0000313" key="4">
    <source>
        <dbReference type="Proteomes" id="UP001234989"/>
    </source>
</evidence>
<gene>
    <name evidence="3" type="ORF">MTR67_036542</name>
</gene>
<proteinExistence type="predicted"/>
<dbReference type="SUPFAM" id="SSF53098">
    <property type="entry name" value="Ribonuclease H-like"/>
    <property type="match status" value="1"/>
</dbReference>
<accession>A0AAF0ZL84</accession>
<dbReference type="InterPro" id="IPR012337">
    <property type="entry name" value="RNaseH-like_sf"/>
</dbReference>
<dbReference type="Pfam" id="PF13456">
    <property type="entry name" value="RVT_3"/>
    <property type="match status" value="1"/>
</dbReference>
<evidence type="ECO:0000259" key="2">
    <source>
        <dbReference type="PROSITE" id="PS50879"/>
    </source>
</evidence>
<dbReference type="InterPro" id="IPR044730">
    <property type="entry name" value="RNase_H-like_dom_plant"/>
</dbReference>
<dbReference type="PANTHER" id="PTHR33116">
    <property type="entry name" value="REVERSE TRANSCRIPTASE ZINC-BINDING DOMAIN-CONTAINING PROTEIN-RELATED-RELATED"/>
    <property type="match status" value="1"/>
</dbReference>
<dbReference type="InterPro" id="IPR026960">
    <property type="entry name" value="RVT-Znf"/>
</dbReference>
<protein>
    <recommendedName>
        <fullName evidence="5">Non-LTR retroelement reverse transcriptase</fullName>
    </recommendedName>
</protein>
<evidence type="ECO:0000313" key="3">
    <source>
        <dbReference type="EMBL" id="WMV43157.1"/>
    </source>
</evidence>
<dbReference type="AlphaFoldDB" id="A0AAF0ZL84"/>
<dbReference type="InterPro" id="IPR002156">
    <property type="entry name" value="RNaseH_domain"/>
</dbReference>
<dbReference type="PANTHER" id="PTHR33116:SF67">
    <property type="entry name" value="REVERSE TRANSCRIPTASE"/>
    <property type="match status" value="1"/>
</dbReference>
<feature type="domain" description="RNase H type-1" evidence="2">
    <location>
        <begin position="902"/>
        <end position="1031"/>
    </location>
</feature>
<dbReference type="CDD" id="cd01650">
    <property type="entry name" value="RT_nLTR_like"/>
    <property type="match status" value="1"/>
</dbReference>
<dbReference type="Pfam" id="PF13966">
    <property type="entry name" value="zf-RVT"/>
    <property type="match status" value="1"/>
</dbReference>
<dbReference type="Proteomes" id="UP001234989">
    <property type="component" value="Chromosome 8"/>
</dbReference>
<feature type="domain" description="Reverse transcriptase" evidence="1">
    <location>
        <begin position="170"/>
        <end position="450"/>
    </location>
</feature>
<dbReference type="Gene3D" id="3.30.420.10">
    <property type="entry name" value="Ribonuclease H-like superfamily/Ribonuclease H"/>
    <property type="match status" value="1"/>
</dbReference>
<dbReference type="Pfam" id="PF00078">
    <property type="entry name" value="RVT_1"/>
    <property type="match status" value="1"/>
</dbReference>
<keyword evidence="4" id="KW-1185">Reference proteome</keyword>
<name>A0AAF0ZL84_SOLVR</name>
<dbReference type="CDD" id="cd06222">
    <property type="entry name" value="RNase_H_like"/>
    <property type="match status" value="1"/>
</dbReference>
<evidence type="ECO:0000259" key="1">
    <source>
        <dbReference type="PROSITE" id="PS50878"/>
    </source>
</evidence>
<reference evidence="3" key="1">
    <citation type="submission" date="2023-08" db="EMBL/GenBank/DDBJ databases">
        <title>A de novo genome assembly of Solanum verrucosum Schlechtendal, a Mexican diploid species geographically isolated from the other diploid A-genome species in potato relatives.</title>
        <authorList>
            <person name="Hosaka K."/>
        </authorList>
    </citation>
    <scope>NUCLEOTIDE SEQUENCE</scope>
    <source>
        <tissue evidence="3">Young leaves</tissue>
    </source>
</reference>
<sequence>MQLEINPSPGNRQELSRTEEDLKKYRYMEEEFWRQKSGMRWFKDGDRNTKFFHNYVKGRRKKLFISEITTAQGDNVTGNENIGAEAVSFFEDQFKETNTNDDDSMLDLIPRIITPLQNEEMGILPNKDEVKEVVFALNGDSTSGPDGFSGEFFQSCWEIVGEDITEMVRAFFCGHQLPRFITHTNVVLLPKKEKTRNFSDLRPVSLSTFVNKVISRLLHQRITKLLPSLISRNQSGFVKGRSITENVLLAQEIIRDINIRKNFQNVVVKLDMAKAYDRVSWFYLTKVLRRFGFSELIIDMVWRLVSNNWYSILVNGQPYGFFHSSRGLKQGDPLSPTLFIIAAEVLARGLNKLHEDKEFKGYGMPKWSPPINHLSYADDTILFCSGEKRSIKKMMGILKDYEKISGQMINLNKSFFYLHDNTPLVVAMRLRRITGIRQGNFPFIYLGCPVFYGRKKNVYYEELLMKIQKRILSWQNKWLSYGGKVILITSILQSMPLFLLSAMNPTKRIMNQLHQMFASFFWSKAGGTRGKHWVSWEELCYPKEEGGVGVRSLYDVSKALYSKLWWNFRTSTSLWSTYMWTKYCKKQHPVLATSRGASHAWKKMVEVREEVEHNIWWQLKSGEMSFWFDNWTKQGALYFIEDHGGGEEEIEVKRFITNGEWDIQKLGQIVSEEMILYITECITPRLTEEGDKAWWMGSTSGEFTIKSAFDMLRCRREKEEWRANMWGKQIPFKLSFLLWRIWKGRIATEENLKRMGVTIASRCYCCEEFEEETIEHLFLTAPIAQKLWKQFASCASIQQHGCLKQMITGWWEANTPIKLKFIFQAIPSIILWELWKRRNARRHGLDINFYKLKSQCVNTIIQLINMKYSWIKVPKNWGEMVKILKEYKPRLHYCAVSWRKPHNGTIKCNTDGASRGNPGESAYAFCLRNDKGDIVYAEAGQLGNRTNMEAEILAVFKALRHCKRYNFSNYILETDSLSITNIIRGNWKVPWQQAEEILEIIELISSTQAKIQHVFREANKLADKLANEAFEQTNAIQIHVFQQLSVECRGIVNMDKAEIPSLRIKTRKITVQATHQGREQRD</sequence>
<evidence type="ECO:0008006" key="5">
    <source>
        <dbReference type="Google" id="ProtNLM"/>
    </source>
</evidence>
<dbReference type="PROSITE" id="PS50878">
    <property type="entry name" value="RT_POL"/>
    <property type="match status" value="1"/>
</dbReference>
<dbReference type="InterPro" id="IPR036397">
    <property type="entry name" value="RNaseH_sf"/>
</dbReference>
<organism evidence="3 4">
    <name type="scientific">Solanum verrucosum</name>
    <dbReference type="NCBI Taxonomy" id="315347"/>
    <lineage>
        <taxon>Eukaryota</taxon>
        <taxon>Viridiplantae</taxon>
        <taxon>Streptophyta</taxon>
        <taxon>Embryophyta</taxon>
        <taxon>Tracheophyta</taxon>
        <taxon>Spermatophyta</taxon>
        <taxon>Magnoliopsida</taxon>
        <taxon>eudicotyledons</taxon>
        <taxon>Gunneridae</taxon>
        <taxon>Pentapetalae</taxon>
        <taxon>asterids</taxon>
        <taxon>lamiids</taxon>
        <taxon>Solanales</taxon>
        <taxon>Solanaceae</taxon>
        <taxon>Solanoideae</taxon>
        <taxon>Solaneae</taxon>
        <taxon>Solanum</taxon>
    </lineage>
</organism>
<dbReference type="EMBL" id="CP133619">
    <property type="protein sequence ID" value="WMV43157.1"/>
    <property type="molecule type" value="Genomic_DNA"/>
</dbReference>